<dbReference type="RefSeq" id="WP_013387421.1">
    <property type="nucleotide sequence ID" value="NC_014632.1"/>
</dbReference>
<evidence type="ECO:0000256" key="1">
    <source>
        <dbReference type="SAM" id="SignalP"/>
    </source>
</evidence>
<dbReference type="EMBL" id="CP002281">
    <property type="protein sequence ID" value="ADO82753.1"/>
    <property type="molecule type" value="Genomic_DNA"/>
</dbReference>
<accession>E3H954</accession>
<gene>
    <name evidence="2" type="ordered locus">Ilyop_0971</name>
</gene>
<sequence>MKLYRYFILILFVLATFTGCSNANRSRLHFDSKPYNFITGENNTEYMELFLLKVDDIDNRFYIQIKSKKNLKISKEIRGKWSMKNGILFMTPEDSNKLIKISGYNSYPRVIYSDIPQLYYFNLNLSPSIYRYSENFRKDNSKYNIDLKLFEKEKSIPFYIIPPDEQKNSFFITVVESIDGKTVSYEEFTGDWIIKEKILYLRLDDDTMYFKTSRDSIELVNYENRYDIDQIILKKVK</sequence>
<keyword evidence="3" id="KW-1185">Reference proteome</keyword>
<dbReference type="AlphaFoldDB" id="E3H954"/>
<evidence type="ECO:0008006" key="4">
    <source>
        <dbReference type="Google" id="ProtNLM"/>
    </source>
</evidence>
<feature type="signal peptide" evidence="1">
    <location>
        <begin position="1"/>
        <end position="23"/>
    </location>
</feature>
<reference evidence="2 3" key="1">
    <citation type="journal article" date="2010" name="Stand. Genomic Sci.">
        <title>Complete genome sequence of Ilyobacter polytropus type strain (CuHbu1).</title>
        <authorList>
            <person name="Sikorski J."/>
            <person name="Chertkov O."/>
            <person name="Lapidus A."/>
            <person name="Nolan M."/>
            <person name="Lucas S."/>
            <person name="Del Rio T.G."/>
            <person name="Tice H."/>
            <person name="Cheng J.F."/>
            <person name="Tapia R."/>
            <person name="Han C."/>
            <person name="Goodwin L."/>
            <person name="Pitluck S."/>
            <person name="Liolios K."/>
            <person name="Ivanova N."/>
            <person name="Mavromatis K."/>
            <person name="Mikhailova N."/>
            <person name="Pati A."/>
            <person name="Chen A."/>
            <person name="Palaniappan K."/>
            <person name="Land M."/>
            <person name="Hauser L."/>
            <person name="Chang Y.J."/>
            <person name="Jeffries C.D."/>
            <person name="Brambilla E."/>
            <person name="Yasawong M."/>
            <person name="Rohde M."/>
            <person name="Pukall R."/>
            <person name="Spring S."/>
            <person name="Goker M."/>
            <person name="Woyke T."/>
            <person name="Bristow J."/>
            <person name="Eisen J.A."/>
            <person name="Markowitz V."/>
            <person name="Hugenholtz P."/>
            <person name="Kyrpides N.C."/>
            <person name="Klenk H.P."/>
        </authorList>
    </citation>
    <scope>NUCLEOTIDE SEQUENCE [LARGE SCALE GENOMIC DNA]</scope>
    <source>
        <strain evidence="3">ATCC 51220 / DSM 2926 / LMG 16218 / CuHBu1</strain>
    </source>
</reference>
<organism evidence="2 3">
    <name type="scientific">Ilyobacter polytropus (strain ATCC 51220 / DSM 2926 / LMG 16218 / CuHBu1)</name>
    <dbReference type="NCBI Taxonomy" id="572544"/>
    <lineage>
        <taxon>Bacteria</taxon>
        <taxon>Fusobacteriati</taxon>
        <taxon>Fusobacteriota</taxon>
        <taxon>Fusobacteriia</taxon>
        <taxon>Fusobacteriales</taxon>
        <taxon>Fusobacteriaceae</taxon>
        <taxon>Ilyobacter</taxon>
    </lineage>
</organism>
<dbReference type="KEGG" id="ipo:Ilyop_0971"/>
<proteinExistence type="predicted"/>
<protein>
    <recommendedName>
        <fullName evidence="4">Lipoprotein</fullName>
    </recommendedName>
</protein>
<name>E3H954_ILYPC</name>
<dbReference type="Proteomes" id="UP000006875">
    <property type="component" value="Chromosome"/>
</dbReference>
<keyword evidence="1" id="KW-0732">Signal</keyword>
<feature type="chain" id="PRO_5003170218" description="Lipoprotein" evidence="1">
    <location>
        <begin position="24"/>
        <end position="237"/>
    </location>
</feature>
<dbReference type="PROSITE" id="PS51257">
    <property type="entry name" value="PROKAR_LIPOPROTEIN"/>
    <property type="match status" value="1"/>
</dbReference>
<dbReference type="HOGENOM" id="CLU_1169429_0_0_0"/>
<evidence type="ECO:0000313" key="3">
    <source>
        <dbReference type="Proteomes" id="UP000006875"/>
    </source>
</evidence>
<dbReference type="STRING" id="572544.Ilyop_0971"/>
<evidence type="ECO:0000313" key="2">
    <source>
        <dbReference type="EMBL" id="ADO82753.1"/>
    </source>
</evidence>